<organism evidence="2 3">
    <name type="scientific">Phanerochaete sordida</name>
    <dbReference type="NCBI Taxonomy" id="48140"/>
    <lineage>
        <taxon>Eukaryota</taxon>
        <taxon>Fungi</taxon>
        <taxon>Dikarya</taxon>
        <taxon>Basidiomycota</taxon>
        <taxon>Agaricomycotina</taxon>
        <taxon>Agaricomycetes</taxon>
        <taxon>Polyporales</taxon>
        <taxon>Phanerochaetaceae</taxon>
        <taxon>Phanerochaete</taxon>
    </lineage>
</organism>
<keyword evidence="3" id="KW-1185">Reference proteome</keyword>
<dbReference type="Gene3D" id="3.30.428.10">
    <property type="entry name" value="HIT-like"/>
    <property type="match status" value="1"/>
</dbReference>
<name>A0A9P3G2D4_9APHY</name>
<accession>A0A9P3G2D4</accession>
<sequence>MCGIVASAVHTPAPSPRSPTFPASSSAPEVLYRDDNFTVYRELANTVSSKGHLIIVFNLHVPSLYTLSSSDLPLLVTVRDLGRRLLNSLLNPSHSDFPNTPVTASPSRPLTVDTSSETPLDDDSFRIGFITPPFRDSKIPVTDHLHAHAYILPADRMGWWRAVGFSGMAWYAVDDLIAEIREETSNNRVRSGPKPRRGPRPIDQVPAAGARQGLPNGVETTSAGLGVADPEDPELSPGLMRPMSFSAPSSSRPGSSRGDVRASLPVAGSPR</sequence>
<evidence type="ECO:0000313" key="3">
    <source>
        <dbReference type="Proteomes" id="UP000703269"/>
    </source>
</evidence>
<feature type="compositionally biased region" description="Polar residues" evidence="1">
    <location>
        <begin position="96"/>
        <end position="118"/>
    </location>
</feature>
<protein>
    <submittedName>
        <fullName evidence="2">Uncharacterized protein</fullName>
    </submittedName>
</protein>
<comment type="caution">
    <text evidence="2">The sequence shown here is derived from an EMBL/GenBank/DDBJ whole genome shotgun (WGS) entry which is preliminary data.</text>
</comment>
<reference evidence="2 3" key="1">
    <citation type="submission" date="2021-08" db="EMBL/GenBank/DDBJ databases">
        <title>Draft Genome Sequence of Phanerochaete sordida strain YK-624.</title>
        <authorList>
            <person name="Mori T."/>
            <person name="Dohra H."/>
            <person name="Suzuki T."/>
            <person name="Kawagishi H."/>
            <person name="Hirai H."/>
        </authorList>
    </citation>
    <scope>NUCLEOTIDE SEQUENCE [LARGE SCALE GENOMIC DNA]</scope>
    <source>
        <strain evidence="2 3">YK-624</strain>
    </source>
</reference>
<gene>
    <name evidence="2" type="ORF">PsYK624_038400</name>
</gene>
<dbReference type="InterPro" id="IPR036265">
    <property type="entry name" value="HIT-like_sf"/>
</dbReference>
<evidence type="ECO:0000313" key="2">
    <source>
        <dbReference type="EMBL" id="GJE87757.1"/>
    </source>
</evidence>
<evidence type="ECO:0000256" key="1">
    <source>
        <dbReference type="SAM" id="MobiDB-lite"/>
    </source>
</evidence>
<dbReference type="OrthoDB" id="3361363at2759"/>
<feature type="region of interest" description="Disordered" evidence="1">
    <location>
        <begin position="184"/>
        <end position="271"/>
    </location>
</feature>
<proteinExistence type="predicted"/>
<feature type="compositionally biased region" description="Low complexity" evidence="1">
    <location>
        <begin position="241"/>
        <end position="257"/>
    </location>
</feature>
<dbReference type="Pfam" id="PF11969">
    <property type="entry name" value="DcpS_C"/>
    <property type="match status" value="1"/>
</dbReference>
<dbReference type="SUPFAM" id="SSF54197">
    <property type="entry name" value="HIT-like"/>
    <property type="match status" value="1"/>
</dbReference>
<dbReference type="Proteomes" id="UP000703269">
    <property type="component" value="Unassembled WGS sequence"/>
</dbReference>
<feature type="region of interest" description="Disordered" evidence="1">
    <location>
        <begin position="96"/>
        <end position="119"/>
    </location>
</feature>
<dbReference type="EMBL" id="BPQB01000007">
    <property type="protein sequence ID" value="GJE87757.1"/>
    <property type="molecule type" value="Genomic_DNA"/>
</dbReference>
<dbReference type="AlphaFoldDB" id="A0A9P3G2D4"/>